<sequence>MSCIWWKSISGSTATLACAPKSTEAMGSPAARDFLEPANVIATRSARSKPSLRDPYQLTVSITASSTASTPTSATSRPGLTALQTPSFMPWLKAV</sequence>
<evidence type="ECO:0000313" key="1">
    <source>
        <dbReference type="EMBL" id="GAA2095970.1"/>
    </source>
</evidence>
<dbReference type="Proteomes" id="UP001500016">
    <property type="component" value="Unassembled WGS sequence"/>
</dbReference>
<organism evidence="1 2">
    <name type="scientific">Streptomyces albiaxialis</name>
    <dbReference type="NCBI Taxonomy" id="329523"/>
    <lineage>
        <taxon>Bacteria</taxon>
        <taxon>Bacillati</taxon>
        <taxon>Actinomycetota</taxon>
        <taxon>Actinomycetes</taxon>
        <taxon>Kitasatosporales</taxon>
        <taxon>Streptomycetaceae</taxon>
        <taxon>Streptomyces</taxon>
    </lineage>
</organism>
<comment type="caution">
    <text evidence="1">The sequence shown here is derived from an EMBL/GenBank/DDBJ whole genome shotgun (WGS) entry which is preliminary data.</text>
</comment>
<dbReference type="EMBL" id="BAAAPE010000016">
    <property type="protein sequence ID" value="GAA2095970.1"/>
    <property type="molecule type" value="Genomic_DNA"/>
</dbReference>
<proteinExistence type="predicted"/>
<evidence type="ECO:0000313" key="2">
    <source>
        <dbReference type="Proteomes" id="UP001500016"/>
    </source>
</evidence>
<accession>A0ABN2WNA1</accession>
<keyword evidence="2" id="KW-1185">Reference proteome</keyword>
<protein>
    <submittedName>
        <fullName evidence="1">Uncharacterized protein</fullName>
    </submittedName>
</protein>
<gene>
    <name evidence="1" type="ORF">GCM10009801_65210</name>
</gene>
<reference evidence="1 2" key="1">
    <citation type="journal article" date="2019" name="Int. J. Syst. Evol. Microbiol.">
        <title>The Global Catalogue of Microorganisms (GCM) 10K type strain sequencing project: providing services to taxonomists for standard genome sequencing and annotation.</title>
        <authorList>
            <consortium name="The Broad Institute Genomics Platform"/>
            <consortium name="The Broad Institute Genome Sequencing Center for Infectious Disease"/>
            <person name="Wu L."/>
            <person name="Ma J."/>
        </authorList>
    </citation>
    <scope>NUCLEOTIDE SEQUENCE [LARGE SCALE GENOMIC DNA]</scope>
    <source>
        <strain evidence="1 2">JCM 15478</strain>
    </source>
</reference>
<dbReference type="PROSITE" id="PS51257">
    <property type="entry name" value="PROKAR_LIPOPROTEIN"/>
    <property type="match status" value="1"/>
</dbReference>
<name>A0ABN2WNA1_9ACTN</name>